<dbReference type="PANTHER" id="PTHR43711:SF1">
    <property type="entry name" value="HISTIDINE KINASE 1"/>
    <property type="match status" value="1"/>
</dbReference>
<keyword evidence="6" id="KW-0902">Two-component regulatory system</keyword>
<dbReference type="InterPro" id="IPR036890">
    <property type="entry name" value="HATPase_C_sf"/>
</dbReference>
<feature type="domain" description="Histidine kinase" evidence="7">
    <location>
        <begin position="36"/>
        <end position="241"/>
    </location>
</feature>
<dbReference type="SUPFAM" id="SSF55874">
    <property type="entry name" value="ATPase domain of HSP90 chaperone/DNA topoisomerase II/histidine kinase"/>
    <property type="match status" value="1"/>
</dbReference>
<evidence type="ECO:0000256" key="2">
    <source>
        <dbReference type="ARBA" id="ARBA00012438"/>
    </source>
</evidence>
<evidence type="ECO:0000256" key="3">
    <source>
        <dbReference type="ARBA" id="ARBA00022553"/>
    </source>
</evidence>
<keyword evidence="9" id="KW-1185">Reference proteome</keyword>
<dbReference type="KEGG" id="byl:A4V09_21570"/>
<organism evidence="8 9">
    <name type="scientific">Blautia pseudococcoides</name>
    <dbReference type="NCBI Taxonomy" id="1796616"/>
    <lineage>
        <taxon>Bacteria</taxon>
        <taxon>Bacillati</taxon>
        <taxon>Bacillota</taxon>
        <taxon>Clostridia</taxon>
        <taxon>Lachnospirales</taxon>
        <taxon>Lachnospiraceae</taxon>
        <taxon>Blautia</taxon>
    </lineage>
</organism>
<evidence type="ECO:0000313" key="8">
    <source>
        <dbReference type="EMBL" id="ANU78099.1"/>
    </source>
</evidence>
<evidence type="ECO:0000256" key="6">
    <source>
        <dbReference type="ARBA" id="ARBA00023012"/>
    </source>
</evidence>
<dbReference type="SUPFAM" id="SSF47384">
    <property type="entry name" value="Homodimeric domain of signal transducing histidine kinase"/>
    <property type="match status" value="1"/>
</dbReference>
<dbReference type="InterPro" id="IPR003661">
    <property type="entry name" value="HisK_dim/P_dom"/>
</dbReference>
<dbReference type="InterPro" id="IPR004358">
    <property type="entry name" value="Sig_transdc_His_kin-like_C"/>
</dbReference>
<dbReference type="GO" id="GO:0000155">
    <property type="term" value="F:phosphorelay sensor kinase activity"/>
    <property type="evidence" value="ECO:0007669"/>
    <property type="project" value="InterPro"/>
</dbReference>
<dbReference type="CDD" id="cd00075">
    <property type="entry name" value="HATPase"/>
    <property type="match status" value="1"/>
</dbReference>
<dbReference type="SMART" id="SM00387">
    <property type="entry name" value="HATPase_c"/>
    <property type="match status" value="1"/>
</dbReference>
<keyword evidence="3" id="KW-0597">Phosphoprotein</keyword>
<dbReference type="STRING" id="1796616.A4V09_21570"/>
<dbReference type="Pfam" id="PF02518">
    <property type="entry name" value="HATPase_c"/>
    <property type="match status" value="1"/>
</dbReference>
<evidence type="ECO:0000256" key="5">
    <source>
        <dbReference type="ARBA" id="ARBA00022777"/>
    </source>
</evidence>
<dbReference type="InterPro" id="IPR003594">
    <property type="entry name" value="HATPase_dom"/>
</dbReference>
<keyword evidence="5 8" id="KW-0418">Kinase</keyword>
<dbReference type="AlphaFoldDB" id="A0A1C7II69"/>
<evidence type="ECO:0000259" key="7">
    <source>
        <dbReference type="PROSITE" id="PS50109"/>
    </source>
</evidence>
<sequence>MTIQSGTDQSTRLPETADYKKLYQQLKIKHQFMLSQVSHEIRNPVTLINSFMQLLEGRHPELTQDNYWQKIMENMDFLKSLLNELSAFNNSEKLNLQISNIYTTFCDVIESVTPSLNERHVTIDLQKLSPIPVIKADGIKLRQLFLNLIRNASDAIETGGHIACTIQSDGESVIFTIADTGNGIPSEYQDDLFEPFITHKQEGTGLGLPICRRIVSAHKGTISFKSKPGEGTIFKVILPIS</sequence>
<dbReference type="OrthoDB" id="9815750at2"/>
<dbReference type="InterPro" id="IPR036097">
    <property type="entry name" value="HisK_dim/P_sf"/>
</dbReference>
<dbReference type="Pfam" id="PF00512">
    <property type="entry name" value="HisKA"/>
    <property type="match status" value="1"/>
</dbReference>
<gene>
    <name evidence="8" type="ORF">A4V09_21570</name>
</gene>
<dbReference type="EMBL" id="CP015405">
    <property type="protein sequence ID" value="ANU78099.1"/>
    <property type="molecule type" value="Genomic_DNA"/>
</dbReference>
<dbReference type="SMART" id="SM00388">
    <property type="entry name" value="HisKA"/>
    <property type="match status" value="1"/>
</dbReference>
<accession>A0A1C7II69</accession>
<name>A0A1C7II69_9FIRM</name>
<dbReference type="EC" id="2.7.13.3" evidence="2"/>
<dbReference type="PROSITE" id="PS50109">
    <property type="entry name" value="HIS_KIN"/>
    <property type="match status" value="1"/>
</dbReference>
<dbReference type="CDD" id="cd00082">
    <property type="entry name" value="HisKA"/>
    <property type="match status" value="1"/>
</dbReference>
<dbReference type="RefSeq" id="WP_065544190.1">
    <property type="nucleotide sequence ID" value="NZ_CP015405.2"/>
</dbReference>
<dbReference type="InterPro" id="IPR005467">
    <property type="entry name" value="His_kinase_dom"/>
</dbReference>
<dbReference type="Gene3D" id="3.30.565.10">
    <property type="entry name" value="Histidine kinase-like ATPase, C-terminal domain"/>
    <property type="match status" value="1"/>
</dbReference>
<dbReference type="Gene3D" id="1.10.287.130">
    <property type="match status" value="1"/>
</dbReference>
<keyword evidence="4" id="KW-0808">Transferase</keyword>
<dbReference type="PRINTS" id="PR00344">
    <property type="entry name" value="BCTRLSENSOR"/>
</dbReference>
<reference evidence="8" key="1">
    <citation type="submission" date="2017-04" db="EMBL/GenBank/DDBJ databases">
        <title>Complete Genome Sequences of Twelve Strains of a Stable Defined Moderately Diverse Mouse Microbiota 2 (sDMDMm2).</title>
        <authorList>
            <person name="Uchimura Y."/>
            <person name="Wyss M."/>
            <person name="Brugiroux S."/>
            <person name="Limenitakis J.P."/>
            <person name="Stecher B."/>
            <person name="McCoy K.D."/>
            <person name="Macpherson A.J."/>
        </authorList>
    </citation>
    <scope>NUCLEOTIDE SEQUENCE</scope>
    <source>
        <strain evidence="8">YL58</strain>
    </source>
</reference>
<comment type="catalytic activity">
    <reaction evidence="1">
        <text>ATP + protein L-histidine = ADP + protein N-phospho-L-histidine.</text>
        <dbReference type="EC" id="2.7.13.3"/>
    </reaction>
</comment>
<evidence type="ECO:0000256" key="4">
    <source>
        <dbReference type="ARBA" id="ARBA00022679"/>
    </source>
</evidence>
<dbReference type="InterPro" id="IPR050736">
    <property type="entry name" value="Sensor_HK_Regulatory"/>
</dbReference>
<dbReference type="Proteomes" id="UP000092574">
    <property type="component" value="Chromosome"/>
</dbReference>
<evidence type="ECO:0000256" key="1">
    <source>
        <dbReference type="ARBA" id="ARBA00000085"/>
    </source>
</evidence>
<protein>
    <recommendedName>
        <fullName evidence="2">histidine kinase</fullName>
        <ecNumber evidence="2">2.7.13.3</ecNumber>
    </recommendedName>
</protein>
<evidence type="ECO:0000313" key="9">
    <source>
        <dbReference type="Proteomes" id="UP000092574"/>
    </source>
</evidence>
<dbReference type="PANTHER" id="PTHR43711">
    <property type="entry name" value="TWO-COMPONENT HISTIDINE KINASE"/>
    <property type="match status" value="1"/>
</dbReference>
<proteinExistence type="predicted"/>